<feature type="transmembrane region" description="Helical" evidence="1">
    <location>
        <begin position="375"/>
        <end position="404"/>
    </location>
</feature>
<feature type="transmembrane region" description="Helical" evidence="1">
    <location>
        <begin position="92"/>
        <end position="117"/>
    </location>
</feature>
<accession>A0A2W5DJN9</accession>
<keyword evidence="1" id="KW-1133">Transmembrane helix</keyword>
<evidence type="ECO:0000313" key="2">
    <source>
        <dbReference type="EMBL" id="PZP32061.1"/>
    </source>
</evidence>
<dbReference type="EMBL" id="QFOD01000009">
    <property type="protein sequence ID" value="PZP32061.1"/>
    <property type="molecule type" value="Genomic_DNA"/>
</dbReference>
<feature type="transmembrane region" description="Helical" evidence="1">
    <location>
        <begin position="180"/>
        <end position="203"/>
    </location>
</feature>
<comment type="caution">
    <text evidence="2">The sequence shown here is derived from an EMBL/GenBank/DDBJ whole genome shotgun (WGS) entry which is preliminary data.</text>
</comment>
<protein>
    <recommendedName>
        <fullName evidence="4">Oligosaccharide repeat unit polymerase</fullName>
    </recommendedName>
</protein>
<sequence>MAPPHAGRTLIRLDLLALVALLLLLVLLACYEPSPWLTAGSTLTWAVLVARLLKLRTTALMMLSPFVLIQLSVMVSLIAIESGAHMKELGITGAPSVAGTLFPLVSLLYIAAAVLAQDFWGARRAGDPVAPAALPRWLALAGLALGLGADLFLLAKGLAGGFPLLSGTDRFQFRAGTDVLTLNLLNLKVVIAAALATGAQAAGSERGRRGHHALFGGYLLLSFLFGDKFFNIIVAALVYTMPVVAADPERFRRHLARRLPLALALLLPVAAATLVTYSNQGELSLAETLERLGDRVAGQGQLWWVAVRDNGHWFAWDSEAVRANLGSLVASPAASYVFEHRLVAFYFVERYAPAAMHLSFLHNNGTVTPTMLFEAYSLVVLGGLGLIVTTTLAGLFTGSVLHWLRTRMQRGQVVNVLLPAYVLIQTFYLMAQATLYTVLNPSAAKAYLAFLALQGLVAGWLHLNARPRPALAHG</sequence>
<feature type="transmembrane region" description="Helical" evidence="1">
    <location>
        <begin position="137"/>
        <end position="159"/>
    </location>
</feature>
<keyword evidence="1" id="KW-0812">Transmembrane</keyword>
<name>A0A2W5DJN9_9BURK</name>
<evidence type="ECO:0000256" key="1">
    <source>
        <dbReference type="SAM" id="Phobius"/>
    </source>
</evidence>
<feature type="transmembrane region" description="Helical" evidence="1">
    <location>
        <begin position="444"/>
        <end position="463"/>
    </location>
</feature>
<feature type="transmembrane region" description="Helical" evidence="1">
    <location>
        <begin position="259"/>
        <end position="277"/>
    </location>
</feature>
<keyword evidence="1" id="KW-0472">Membrane</keyword>
<feature type="transmembrane region" description="Helical" evidence="1">
    <location>
        <begin position="62"/>
        <end position="80"/>
    </location>
</feature>
<evidence type="ECO:0000313" key="3">
    <source>
        <dbReference type="Proteomes" id="UP000249633"/>
    </source>
</evidence>
<dbReference type="Proteomes" id="UP000249633">
    <property type="component" value="Unassembled WGS sequence"/>
</dbReference>
<feature type="transmembrane region" description="Helical" evidence="1">
    <location>
        <begin position="215"/>
        <end position="239"/>
    </location>
</feature>
<organism evidence="2 3">
    <name type="scientific">Roseateles depolymerans</name>
    <dbReference type="NCBI Taxonomy" id="76731"/>
    <lineage>
        <taxon>Bacteria</taxon>
        <taxon>Pseudomonadati</taxon>
        <taxon>Pseudomonadota</taxon>
        <taxon>Betaproteobacteria</taxon>
        <taxon>Burkholderiales</taxon>
        <taxon>Sphaerotilaceae</taxon>
        <taxon>Roseateles</taxon>
    </lineage>
</organism>
<reference evidence="2 3" key="1">
    <citation type="submission" date="2017-08" db="EMBL/GenBank/DDBJ databases">
        <title>Infants hospitalized years apart are colonized by the same room-sourced microbial strains.</title>
        <authorList>
            <person name="Brooks B."/>
            <person name="Olm M.R."/>
            <person name="Firek B.A."/>
            <person name="Baker R."/>
            <person name="Thomas B.C."/>
            <person name="Morowitz M.J."/>
            <person name="Banfield J.F."/>
        </authorList>
    </citation>
    <scope>NUCLEOTIDE SEQUENCE [LARGE SCALE GENOMIC DNA]</scope>
    <source>
        <strain evidence="2">S2_012_000_R2_81</strain>
    </source>
</reference>
<dbReference type="AlphaFoldDB" id="A0A2W5DJN9"/>
<feature type="transmembrane region" description="Helical" evidence="1">
    <location>
        <begin position="416"/>
        <end position="438"/>
    </location>
</feature>
<evidence type="ECO:0008006" key="4">
    <source>
        <dbReference type="Google" id="ProtNLM"/>
    </source>
</evidence>
<gene>
    <name evidence="2" type="ORF">DI603_11430</name>
</gene>
<proteinExistence type="predicted"/>